<organism evidence="5 6">
    <name type="scientific">Triangularia verruculosa</name>
    <dbReference type="NCBI Taxonomy" id="2587418"/>
    <lineage>
        <taxon>Eukaryota</taxon>
        <taxon>Fungi</taxon>
        <taxon>Dikarya</taxon>
        <taxon>Ascomycota</taxon>
        <taxon>Pezizomycotina</taxon>
        <taxon>Sordariomycetes</taxon>
        <taxon>Sordariomycetidae</taxon>
        <taxon>Sordariales</taxon>
        <taxon>Podosporaceae</taxon>
        <taxon>Triangularia</taxon>
    </lineage>
</organism>
<dbReference type="Pfam" id="PF12796">
    <property type="entry name" value="Ank_2"/>
    <property type="match status" value="1"/>
</dbReference>
<dbReference type="PANTHER" id="PTHR24171:SF8">
    <property type="entry name" value="BRCA1-ASSOCIATED RING DOMAIN PROTEIN 1"/>
    <property type="match status" value="1"/>
</dbReference>
<dbReference type="SUPFAM" id="SSF48403">
    <property type="entry name" value="Ankyrin repeat"/>
    <property type="match status" value="1"/>
</dbReference>
<evidence type="ECO:0000256" key="4">
    <source>
        <dbReference type="SAM" id="Coils"/>
    </source>
</evidence>
<dbReference type="GO" id="GO:0085020">
    <property type="term" value="P:protein K6-linked ubiquitination"/>
    <property type="evidence" value="ECO:0007669"/>
    <property type="project" value="TreeGrafter"/>
</dbReference>
<sequence>MADPLSIASGVASLLNVAGRTATCLYEFQQDLKHGPDLILALSNEVSDLILVLDRINEAQETLQMLARQESTGYVSALGTQLDKVREVLSRLEALAASLSKQKRSMQRIKWCLRQNKAAVLKSEVREVRLRINEIMMAHNTATSAAIQVEVHEADTNLKAHLEATSAQSDTLSQVLGELLSFRTAADQHIHNTQKELQSLRSDASQVATNFTQRFNAIEGAVAALLSQTHAIAAPSRKSHERFQTLPAVDSMSQEAIVYFSVRPKQAKCHSGCSCRCHFPAKTDVSWTIPSALQAITGLLFVGYSGSPMKKPGCDLPSCGKGNTIRLQVTYGFPLWFIGGALHLFLETSANGSFYCGLVARRRIPHTVLNNRNVFYTITNGTLEEMKALLQQDRSHCQDVWNIDGTCALQWAVRKGPAAIPKLRLLLQYGADPDYQDDRGISARNIATQIVLARQQSAEMLESLPPSTLTEVLNSKDIFGSTALHYAARAGNADAVGVLLAAGARHNICGEDCGTPLHQVARITRSAHITDTAVTGCIDLLVDAGADIDWSKGVMYDYTPLMDAARHGNRAAIEHLLLRGANISKRDRDSWTAFHSAAVFNQPEAAILLAQNGADVDTAGSSGDTSLHDAILYNATGVIPGRQRGHACRAF</sequence>
<name>A0AAN7ATV1_9PEZI</name>
<dbReference type="SMART" id="SM00248">
    <property type="entry name" value="ANK"/>
    <property type="match status" value="5"/>
</dbReference>
<dbReference type="PROSITE" id="PS50297">
    <property type="entry name" value="ANK_REP_REGION"/>
    <property type="match status" value="3"/>
</dbReference>
<feature type="repeat" description="ANK" evidence="3">
    <location>
        <begin position="479"/>
        <end position="511"/>
    </location>
</feature>
<dbReference type="InterPro" id="IPR036770">
    <property type="entry name" value="Ankyrin_rpt-contain_sf"/>
</dbReference>
<accession>A0AAN7ATV1</accession>
<dbReference type="Proteomes" id="UP001303160">
    <property type="component" value="Unassembled WGS sequence"/>
</dbReference>
<reference evidence="5" key="1">
    <citation type="journal article" date="2023" name="Mol. Phylogenet. Evol.">
        <title>Genome-scale phylogeny and comparative genomics of the fungal order Sordariales.</title>
        <authorList>
            <person name="Hensen N."/>
            <person name="Bonometti L."/>
            <person name="Westerberg I."/>
            <person name="Brannstrom I.O."/>
            <person name="Guillou S."/>
            <person name="Cros-Aarteil S."/>
            <person name="Calhoun S."/>
            <person name="Haridas S."/>
            <person name="Kuo A."/>
            <person name="Mondo S."/>
            <person name="Pangilinan J."/>
            <person name="Riley R."/>
            <person name="LaButti K."/>
            <person name="Andreopoulos B."/>
            <person name="Lipzen A."/>
            <person name="Chen C."/>
            <person name="Yan M."/>
            <person name="Daum C."/>
            <person name="Ng V."/>
            <person name="Clum A."/>
            <person name="Steindorff A."/>
            <person name="Ohm R.A."/>
            <person name="Martin F."/>
            <person name="Silar P."/>
            <person name="Natvig D.O."/>
            <person name="Lalanne C."/>
            <person name="Gautier V."/>
            <person name="Ament-Velasquez S.L."/>
            <person name="Kruys A."/>
            <person name="Hutchinson M.I."/>
            <person name="Powell A.J."/>
            <person name="Barry K."/>
            <person name="Miller A.N."/>
            <person name="Grigoriev I.V."/>
            <person name="Debuchy R."/>
            <person name="Gladieux P."/>
            <person name="Hiltunen Thoren M."/>
            <person name="Johannesson H."/>
        </authorList>
    </citation>
    <scope>NUCLEOTIDE SEQUENCE</scope>
    <source>
        <strain evidence="5">CBS 315.58</strain>
    </source>
</reference>
<reference evidence="5" key="2">
    <citation type="submission" date="2023-05" db="EMBL/GenBank/DDBJ databases">
        <authorList>
            <consortium name="Lawrence Berkeley National Laboratory"/>
            <person name="Steindorff A."/>
            <person name="Hensen N."/>
            <person name="Bonometti L."/>
            <person name="Westerberg I."/>
            <person name="Brannstrom I.O."/>
            <person name="Guillou S."/>
            <person name="Cros-Aarteil S."/>
            <person name="Calhoun S."/>
            <person name="Haridas S."/>
            <person name="Kuo A."/>
            <person name="Mondo S."/>
            <person name="Pangilinan J."/>
            <person name="Riley R."/>
            <person name="Labutti K."/>
            <person name="Andreopoulos B."/>
            <person name="Lipzen A."/>
            <person name="Chen C."/>
            <person name="Yanf M."/>
            <person name="Daum C."/>
            <person name="Ng V."/>
            <person name="Clum A."/>
            <person name="Ohm R."/>
            <person name="Martin F."/>
            <person name="Silar P."/>
            <person name="Natvig D."/>
            <person name="Lalanne C."/>
            <person name="Gautier V."/>
            <person name="Ament-Velasquez S.L."/>
            <person name="Kruys A."/>
            <person name="Hutchinson M.I."/>
            <person name="Powell A.J."/>
            <person name="Barry K."/>
            <person name="Miller A.N."/>
            <person name="Grigoriev I.V."/>
            <person name="Debuchy R."/>
            <person name="Gladieux P."/>
            <person name="Thoren M.H."/>
            <person name="Johannesson H."/>
        </authorList>
    </citation>
    <scope>NUCLEOTIDE SEQUENCE</scope>
    <source>
        <strain evidence="5">CBS 315.58</strain>
    </source>
</reference>
<keyword evidence="2 3" id="KW-0040">ANK repeat</keyword>
<dbReference type="PANTHER" id="PTHR24171">
    <property type="entry name" value="ANKYRIN REPEAT DOMAIN-CONTAINING PROTEIN 39-RELATED"/>
    <property type="match status" value="1"/>
</dbReference>
<feature type="coiled-coil region" evidence="4">
    <location>
        <begin position="82"/>
        <end position="109"/>
    </location>
</feature>
<dbReference type="Gene3D" id="1.25.40.20">
    <property type="entry name" value="Ankyrin repeat-containing domain"/>
    <property type="match status" value="2"/>
</dbReference>
<dbReference type="AlphaFoldDB" id="A0AAN7ATV1"/>
<dbReference type="PRINTS" id="PR01415">
    <property type="entry name" value="ANKYRIN"/>
</dbReference>
<feature type="repeat" description="ANK" evidence="3">
    <location>
        <begin position="404"/>
        <end position="438"/>
    </location>
</feature>
<keyword evidence="4" id="KW-0175">Coiled coil</keyword>
<comment type="caution">
    <text evidence="5">The sequence shown here is derived from an EMBL/GenBank/DDBJ whole genome shotgun (WGS) entry which is preliminary data.</text>
</comment>
<feature type="repeat" description="ANK" evidence="3">
    <location>
        <begin position="556"/>
        <end position="588"/>
    </location>
</feature>
<evidence type="ECO:0000313" key="5">
    <source>
        <dbReference type="EMBL" id="KAK4200931.1"/>
    </source>
</evidence>
<dbReference type="GO" id="GO:0004842">
    <property type="term" value="F:ubiquitin-protein transferase activity"/>
    <property type="evidence" value="ECO:0007669"/>
    <property type="project" value="TreeGrafter"/>
</dbReference>
<dbReference type="InterPro" id="IPR002110">
    <property type="entry name" value="Ankyrin_rpt"/>
</dbReference>
<keyword evidence="1" id="KW-0677">Repeat</keyword>
<gene>
    <name evidence="5" type="ORF">QBC40DRAFT_253631</name>
</gene>
<evidence type="ECO:0000256" key="3">
    <source>
        <dbReference type="PROSITE-ProRule" id="PRU00023"/>
    </source>
</evidence>
<dbReference type="EMBL" id="MU863913">
    <property type="protein sequence ID" value="KAK4200931.1"/>
    <property type="molecule type" value="Genomic_DNA"/>
</dbReference>
<evidence type="ECO:0000256" key="2">
    <source>
        <dbReference type="ARBA" id="ARBA00023043"/>
    </source>
</evidence>
<evidence type="ECO:0000313" key="6">
    <source>
        <dbReference type="Proteomes" id="UP001303160"/>
    </source>
</evidence>
<proteinExistence type="predicted"/>
<dbReference type="Pfam" id="PF00023">
    <property type="entry name" value="Ank"/>
    <property type="match status" value="1"/>
</dbReference>
<dbReference type="PROSITE" id="PS50088">
    <property type="entry name" value="ANK_REPEAT"/>
    <property type="match status" value="4"/>
</dbReference>
<evidence type="ECO:0000256" key="1">
    <source>
        <dbReference type="ARBA" id="ARBA00022737"/>
    </source>
</evidence>
<protein>
    <submittedName>
        <fullName evidence="5">Ankyrin repeat-containing domain protein</fullName>
    </submittedName>
</protein>
<feature type="repeat" description="ANK" evidence="3">
    <location>
        <begin position="589"/>
        <end position="621"/>
    </location>
</feature>
<keyword evidence="6" id="KW-1185">Reference proteome</keyword>